<dbReference type="GO" id="GO:0140825">
    <property type="term" value="F:lactoperoxidase activity"/>
    <property type="evidence" value="ECO:0007669"/>
    <property type="project" value="UniProtKB-EC"/>
</dbReference>
<dbReference type="CDD" id="cd09823">
    <property type="entry name" value="peroxinectin_like"/>
    <property type="match status" value="1"/>
</dbReference>
<name>A0A6J8AZV1_MYTCO</name>
<dbReference type="Proteomes" id="UP000507470">
    <property type="component" value="Unassembled WGS sequence"/>
</dbReference>
<dbReference type="EMBL" id="CACVKT020002234">
    <property type="protein sequence ID" value="CAC5377043.1"/>
    <property type="molecule type" value="Genomic_DNA"/>
</dbReference>
<keyword evidence="8" id="KW-1185">Reference proteome</keyword>
<dbReference type="PRINTS" id="PR00457">
    <property type="entry name" value="ANPEROXIDASE"/>
</dbReference>
<evidence type="ECO:0000256" key="3">
    <source>
        <dbReference type="ARBA" id="ARBA00022729"/>
    </source>
</evidence>
<gene>
    <name evidence="7" type="ORF">MCOR_13478</name>
</gene>
<dbReference type="OrthoDB" id="823504at2759"/>
<dbReference type="InterPro" id="IPR019791">
    <property type="entry name" value="Haem_peroxidase_animal"/>
</dbReference>
<dbReference type="InterPro" id="IPR037120">
    <property type="entry name" value="Haem_peroxidase_sf_animal"/>
</dbReference>
<keyword evidence="5" id="KW-0408">Iron</keyword>
<accession>A0A6J8AZV1</accession>
<dbReference type="Gene3D" id="1.10.640.10">
    <property type="entry name" value="Haem peroxidase domain superfamily, animal type"/>
    <property type="match status" value="1"/>
</dbReference>
<evidence type="ECO:0000313" key="8">
    <source>
        <dbReference type="Proteomes" id="UP000507470"/>
    </source>
</evidence>
<reference evidence="7 8" key="1">
    <citation type="submission" date="2020-06" db="EMBL/GenBank/DDBJ databases">
        <authorList>
            <person name="Li R."/>
            <person name="Bekaert M."/>
        </authorList>
    </citation>
    <scope>NUCLEOTIDE SEQUENCE [LARGE SCALE GENOMIC DNA]</scope>
    <source>
        <strain evidence="8">wild</strain>
    </source>
</reference>
<proteinExistence type="predicted"/>
<evidence type="ECO:0000256" key="2">
    <source>
        <dbReference type="ARBA" id="ARBA00022525"/>
    </source>
</evidence>
<evidence type="ECO:0000256" key="1">
    <source>
        <dbReference type="ARBA" id="ARBA00004613"/>
    </source>
</evidence>
<dbReference type="EC" id="1.11.1.7" evidence="7"/>
<sequence>MWNQLYALLLLFSILGPAGCLQINLNALMKGTLDQIIIPNIKGQQERPGIRPGVRPGIRPGRPGINRVDINSIGKIGIAGIHRIDVAPKAPSRKAIETALKTATAKVRKDDRTEQSMRKFDTPDIRTEGFGPHLLTSLEAIEISENAQVMIETAKNAVKKLRIDKSQRRKVLEQIPDGILNKIKKQTSCPFGAIQCDPTSEYRTADGSCNNLANPLWGKSHTPFERFIPSFYEDGLDDPRATDVFGDPLPLARDISVKVHTVSDSTTQMNDLSHFSMEFGQFISHDIQMNALSKGQYLSNLNCCSSPQRRNCFPIPLPTNDPFYSTFNRTCMNFVRALGTTNLECTLGPRQQLNMNTHYLDGSAVYGSNKATADSLRQFSGGRLKTSTNNQLLPKDIPNKSSCILPANPNIKCFQAGDPRVNQQPALIALQTIWMKEHNRIANTLTQSNGWTDEKAYQEARKIIGAMIQHVTYNEYLPHILGDQQMIDLDLKPKSSGYFTHYDTTTKPQIRNGFSAAAFRFGHSMVRQRLAYNGPLHSNQNPLLHNEFLRPDKIYDVNGGISSVTRGLYEEFSQKVDRKMTKELTERLFERTHGFGGDLAAVNIQRGRDHGIASYNIWRMVCELTPADDFTAGVSGGLEHHSTAEALALANTYSSPWDIDLFTGGVSETPISGGKVGPTFACMIGLQFRALKFGDRFFYEGNTDVKFTPTQLTEIKKATMARIICENTNINSIPKDVFRKTTSSNPEISCSSLPELNLQKWKNCVDGGWSGFVKKNRCVKMRVCNNPKPNSCGKKCVGSPVEFTCLNNIKKLKNIKLPNINGLPNIERPSITLLRNIKSLQSRRRKG</sequence>
<keyword evidence="5" id="KW-0479">Metal-binding</keyword>
<dbReference type="GO" id="GO:0006979">
    <property type="term" value="P:response to oxidative stress"/>
    <property type="evidence" value="ECO:0007669"/>
    <property type="project" value="InterPro"/>
</dbReference>
<keyword evidence="5" id="KW-0349">Heme</keyword>
<dbReference type="PROSITE" id="PS50292">
    <property type="entry name" value="PEROXIDASE_3"/>
    <property type="match status" value="1"/>
</dbReference>
<evidence type="ECO:0000256" key="4">
    <source>
        <dbReference type="ARBA" id="ARBA00023180"/>
    </source>
</evidence>
<feature type="binding site" description="axial binding residue" evidence="5">
    <location>
        <position position="523"/>
    </location>
    <ligand>
        <name>heme b</name>
        <dbReference type="ChEBI" id="CHEBI:60344"/>
    </ligand>
    <ligandPart>
        <name>Fe</name>
        <dbReference type="ChEBI" id="CHEBI:18248"/>
    </ligandPart>
</feature>
<dbReference type="GO" id="GO:0046872">
    <property type="term" value="F:metal ion binding"/>
    <property type="evidence" value="ECO:0007669"/>
    <property type="project" value="UniProtKB-KW"/>
</dbReference>
<evidence type="ECO:0000256" key="6">
    <source>
        <dbReference type="SAM" id="SignalP"/>
    </source>
</evidence>
<evidence type="ECO:0000256" key="5">
    <source>
        <dbReference type="PIRSR" id="PIRSR619791-2"/>
    </source>
</evidence>
<keyword evidence="3 6" id="KW-0732">Signal</keyword>
<feature type="signal peptide" evidence="6">
    <location>
        <begin position="1"/>
        <end position="20"/>
    </location>
</feature>
<dbReference type="PANTHER" id="PTHR11475:SF4">
    <property type="entry name" value="CHORION PEROXIDASE"/>
    <property type="match status" value="1"/>
</dbReference>
<keyword evidence="7" id="KW-0575">Peroxidase</keyword>
<protein>
    <submittedName>
        <fullName evidence="7">PXDN</fullName>
        <ecNumber evidence="7">1.11.1.7</ecNumber>
    </submittedName>
</protein>
<keyword evidence="4" id="KW-0325">Glycoprotein</keyword>
<dbReference type="GO" id="GO:0020037">
    <property type="term" value="F:heme binding"/>
    <property type="evidence" value="ECO:0007669"/>
    <property type="project" value="InterPro"/>
</dbReference>
<dbReference type="InterPro" id="IPR010255">
    <property type="entry name" value="Haem_peroxidase_sf"/>
</dbReference>
<keyword evidence="2" id="KW-0964">Secreted</keyword>
<evidence type="ECO:0000313" key="7">
    <source>
        <dbReference type="EMBL" id="CAC5377043.1"/>
    </source>
</evidence>
<dbReference type="SUPFAM" id="SSF48113">
    <property type="entry name" value="Heme-dependent peroxidases"/>
    <property type="match status" value="1"/>
</dbReference>
<dbReference type="AlphaFoldDB" id="A0A6J8AZV1"/>
<dbReference type="FunFam" id="1.10.640.10:FF:000003">
    <property type="entry name" value="chorion peroxidase"/>
    <property type="match status" value="1"/>
</dbReference>
<feature type="chain" id="PRO_5027001746" evidence="6">
    <location>
        <begin position="21"/>
        <end position="847"/>
    </location>
</feature>
<dbReference type="PANTHER" id="PTHR11475">
    <property type="entry name" value="OXIDASE/PEROXIDASE"/>
    <property type="match status" value="1"/>
</dbReference>
<dbReference type="GO" id="GO:0005576">
    <property type="term" value="C:extracellular region"/>
    <property type="evidence" value="ECO:0007669"/>
    <property type="project" value="UniProtKB-SubCell"/>
</dbReference>
<dbReference type="Pfam" id="PF03098">
    <property type="entry name" value="An_peroxidase"/>
    <property type="match status" value="1"/>
</dbReference>
<comment type="subcellular location">
    <subcellularLocation>
        <location evidence="1">Secreted</location>
    </subcellularLocation>
</comment>
<keyword evidence="7" id="KW-0560">Oxidoreductase</keyword>
<organism evidence="7 8">
    <name type="scientific">Mytilus coruscus</name>
    <name type="common">Sea mussel</name>
    <dbReference type="NCBI Taxonomy" id="42192"/>
    <lineage>
        <taxon>Eukaryota</taxon>
        <taxon>Metazoa</taxon>
        <taxon>Spiralia</taxon>
        <taxon>Lophotrochozoa</taxon>
        <taxon>Mollusca</taxon>
        <taxon>Bivalvia</taxon>
        <taxon>Autobranchia</taxon>
        <taxon>Pteriomorphia</taxon>
        <taxon>Mytilida</taxon>
        <taxon>Mytiloidea</taxon>
        <taxon>Mytilidae</taxon>
        <taxon>Mytilinae</taxon>
        <taxon>Mytilus</taxon>
    </lineage>
</organism>